<dbReference type="InterPro" id="IPR000073">
    <property type="entry name" value="AB_hydrolase_1"/>
</dbReference>
<keyword evidence="1 3" id="KW-0378">Hydrolase</keyword>
<dbReference type="PRINTS" id="PR00412">
    <property type="entry name" value="EPOXHYDRLASE"/>
</dbReference>
<dbReference type="AlphaFoldDB" id="E3IWH4"/>
<dbReference type="Gene3D" id="3.40.50.1820">
    <property type="entry name" value="alpha/beta hydrolase"/>
    <property type="match status" value="1"/>
</dbReference>
<accession>E3IWH4</accession>
<dbReference type="eggNOG" id="COG0596">
    <property type="taxonomic scope" value="Bacteria"/>
</dbReference>
<feature type="domain" description="AB hydrolase-1" evidence="2">
    <location>
        <begin position="29"/>
        <end position="139"/>
    </location>
</feature>
<evidence type="ECO:0000259" key="2">
    <source>
        <dbReference type="Pfam" id="PF00561"/>
    </source>
</evidence>
<dbReference type="Proteomes" id="UP000002484">
    <property type="component" value="Chromosome"/>
</dbReference>
<evidence type="ECO:0000313" key="3">
    <source>
        <dbReference type="EMBL" id="ADP80157.1"/>
    </source>
</evidence>
<dbReference type="Pfam" id="PF00561">
    <property type="entry name" value="Abhydrolase_1"/>
    <property type="match status" value="1"/>
</dbReference>
<dbReference type="InterPro" id="IPR000639">
    <property type="entry name" value="Epox_hydrolase-like"/>
</dbReference>
<name>E3IWH4_PSEI1</name>
<dbReference type="InParanoid" id="E3IWH4"/>
<dbReference type="GO" id="GO:0016787">
    <property type="term" value="F:hydrolase activity"/>
    <property type="evidence" value="ECO:0007669"/>
    <property type="project" value="UniProtKB-KW"/>
</dbReference>
<protein>
    <submittedName>
        <fullName evidence="3">Alpha/beta hydrolase fold protein</fullName>
    </submittedName>
</protein>
<evidence type="ECO:0000256" key="1">
    <source>
        <dbReference type="ARBA" id="ARBA00022801"/>
    </source>
</evidence>
<dbReference type="EMBL" id="CP002299">
    <property type="protein sequence ID" value="ADP80157.1"/>
    <property type="molecule type" value="Genomic_DNA"/>
</dbReference>
<dbReference type="RefSeq" id="WP_013423276.1">
    <property type="nucleotide sequence ID" value="NC_014666.1"/>
</dbReference>
<reference evidence="3 4" key="1">
    <citation type="submission" date="2010-10" db="EMBL/GenBank/DDBJ databases">
        <title>Complete sequence of Frankia sp. EuI1c.</title>
        <authorList>
            <consortium name="US DOE Joint Genome Institute"/>
            <person name="Lucas S."/>
            <person name="Copeland A."/>
            <person name="Lapidus A."/>
            <person name="Cheng J.-F."/>
            <person name="Bruce D."/>
            <person name="Goodwin L."/>
            <person name="Pitluck S."/>
            <person name="Chertkov O."/>
            <person name="Detter J.C."/>
            <person name="Han C."/>
            <person name="Tapia R."/>
            <person name="Land M."/>
            <person name="Hauser L."/>
            <person name="Jeffries C."/>
            <person name="Kyrpides N."/>
            <person name="Ivanova N."/>
            <person name="Mikhailova N."/>
            <person name="Beauchemin N."/>
            <person name="Sen A."/>
            <person name="Sur S.A."/>
            <person name="Gtari M."/>
            <person name="Wall L."/>
            <person name="Tisa L."/>
            <person name="Woyke T."/>
        </authorList>
    </citation>
    <scope>NUCLEOTIDE SEQUENCE [LARGE SCALE GENOMIC DNA]</scope>
    <source>
        <strain evidence="4">DSM 45817 / CECT 9037 / EuI1c</strain>
    </source>
</reference>
<dbReference type="STRING" id="298654.FraEuI1c_2109"/>
<sequence>MTQPPESITVDLPSLRLHALSWGPSGGRLVLCLHGFPDSAWSWARVATGLAERGFRVVAPFMRGYAPTGPAPDNSYHVAALMQDVLDLHEKLGGGREAVVVGHDWGAFVVNALLAYPDSPFAVHVTMSVPNVALLATARGAALRPLAPMLRQARNSWYVMFFQAPWLPERVLPRVIPRLWRQWGPSGRAPGADLFAALAALPTVRHRRAAVGYYRALARGTRPSGRYAWLHEYTLATPFHPVLHLQGQDDGAIVMRFTDVVASLLPAGSSVVRIPAAGHFLQIEQPAAVTEALLSRLCDSCPA</sequence>
<evidence type="ECO:0000313" key="4">
    <source>
        <dbReference type="Proteomes" id="UP000002484"/>
    </source>
</evidence>
<dbReference type="KEGG" id="fri:FraEuI1c_2109"/>
<dbReference type="SUPFAM" id="SSF53474">
    <property type="entry name" value="alpha/beta-Hydrolases"/>
    <property type="match status" value="1"/>
</dbReference>
<dbReference type="InterPro" id="IPR029058">
    <property type="entry name" value="AB_hydrolase_fold"/>
</dbReference>
<dbReference type="PANTHER" id="PTHR43329">
    <property type="entry name" value="EPOXIDE HYDROLASE"/>
    <property type="match status" value="1"/>
</dbReference>
<keyword evidence="4" id="KW-1185">Reference proteome</keyword>
<proteinExistence type="predicted"/>
<dbReference type="HOGENOM" id="CLU_020336_7_3_11"/>
<gene>
    <name evidence="3" type="ordered locus">FraEuI1c_2109</name>
</gene>
<organism evidence="3 4">
    <name type="scientific">Pseudofrankia inefficax (strain DSM 45817 / CECT 9037 / DDB 130130 / EuI1c)</name>
    <name type="common">Frankia inefficax</name>
    <dbReference type="NCBI Taxonomy" id="298654"/>
    <lineage>
        <taxon>Bacteria</taxon>
        <taxon>Bacillati</taxon>
        <taxon>Actinomycetota</taxon>
        <taxon>Actinomycetes</taxon>
        <taxon>Frankiales</taxon>
        <taxon>Frankiaceae</taxon>
        <taxon>Pseudofrankia</taxon>
    </lineage>
</organism>
<dbReference type="OrthoDB" id="2987348at2"/>